<accession>A0A1V2QZ86</accession>
<reference evidence="2" key="1">
    <citation type="submission" date="2016-11" db="EMBL/GenBank/DDBJ databases">
        <authorList>
            <person name="Panda P."/>
            <person name="Visnovsky S."/>
            <person name="Pitman A."/>
        </authorList>
    </citation>
    <scope>NUCLEOTIDE SEQUENCE [LARGE SCALE GENOMIC DNA]</scope>
    <source>
        <strain evidence="2">ICMP 9972</strain>
    </source>
</reference>
<dbReference type="AlphaFoldDB" id="A0A1V2QZ86"/>
<name>A0A1V2QZ86_9GAMM</name>
<dbReference type="EMBL" id="MPUJ01000020">
    <property type="protein sequence ID" value="ONK01858.1"/>
    <property type="molecule type" value="Genomic_DNA"/>
</dbReference>
<evidence type="ECO:0000313" key="1">
    <source>
        <dbReference type="EMBL" id="ONK01858.1"/>
    </source>
</evidence>
<sequence length="103" mass="12247">MMINENLLKSIENGTQLGKRFCFYINDELCWSSVGIQKWEKKYKVYVDEILESKMNCEEYLREEIIEFDSLNDAVFFINDNTRVNINELATCKGQKIFNPKFN</sequence>
<dbReference type="Proteomes" id="UP000189286">
    <property type="component" value="Unassembled WGS sequence"/>
</dbReference>
<dbReference type="RefSeq" id="WP_039361011.1">
    <property type="nucleotide sequence ID" value="NZ_JRMH01000001.1"/>
</dbReference>
<proteinExistence type="predicted"/>
<comment type="caution">
    <text evidence="1">The sequence shown here is derived from an EMBL/GenBank/DDBJ whole genome shotgun (WGS) entry which is preliminary data.</text>
</comment>
<evidence type="ECO:0000313" key="2">
    <source>
        <dbReference type="Proteomes" id="UP000189286"/>
    </source>
</evidence>
<organism evidence="1 2">
    <name type="scientific">Pectobacterium actinidiae</name>
    <dbReference type="NCBI Taxonomy" id="1507808"/>
    <lineage>
        <taxon>Bacteria</taxon>
        <taxon>Pseudomonadati</taxon>
        <taxon>Pseudomonadota</taxon>
        <taxon>Gammaproteobacteria</taxon>
        <taxon>Enterobacterales</taxon>
        <taxon>Pectobacteriaceae</taxon>
        <taxon>Pectobacterium</taxon>
    </lineage>
</organism>
<protein>
    <submittedName>
        <fullName evidence="1">Uncharacterized protein</fullName>
    </submittedName>
</protein>
<dbReference type="OrthoDB" id="5521206at2"/>
<gene>
    <name evidence="1" type="ORF">BSK71_19620</name>
</gene>